<organism evidence="2 3">
    <name type="scientific">Laodelphax striatellus</name>
    <name type="common">Small brown planthopper</name>
    <name type="synonym">Delphax striatella</name>
    <dbReference type="NCBI Taxonomy" id="195883"/>
    <lineage>
        <taxon>Eukaryota</taxon>
        <taxon>Metazoa</taxon>
        <taxon>Ecdysozoa</taxon>
        <taxon>Arthropoda</taxon>
        <taxon>Hexapoda</taxon>
        <taxon>Insecta</taxon>
        <taxon>Pterygota</taxon>
        <taxon>Neoptera</taxon>
        <taxon>Paraneoptera</taxon>
        <taxon>Hemiptera</taxon>
        <taxon>Auchenorrhyncha</taxon>
        <taxon>Fulgoroidea</taxon>
        <taxon>Delphacidae</taxon>
        <taxon>Criomorphinae</taxon>
        <taxon>Laodelphax</taxon>
    </lineage>
</organism>
<dbReference type="Gene3D" id="1.20.1280.50">
    <property type="match status" value="1"/>
</dbReference>
<dbReference type="OrthoDB" id="6577359at2759"/>
<dbReference type="PROSITE" id="PS50181">
    <property type="entry name" value="FBOX"/>
    <property type="match status" value="1"/>
</dbReference>
<dbReference type="InterPro" id="IPR001810">
    <property type="entry name" value="F-box_dom"/>
</dbReference>
<evidence type="ECO:0000313" key="3">
    <source>
        <dbReference type="Proteomes" id="UP000291343"/>
    </source>
</evidence>
<reference evidence="2 3" key="1">
    <citation type="journal article" date="2017" name="Gigascience">
        <title>Genome sequence of the small brown planthopper, Laodelphax striatellus.</title>
        <authorList>
            <person name="Zhu J."/>
            <person name="Jiang F."/>
            <person name="Wang X."/>
            <person name="Yang P."/>
            <person name="Bao Y."/>
            <person name="Zhao W."/>
            <person name="Wang W."/>
            <person name="Lu H."/>
            <person name="Wang Q."/>
            <person name="Cui N."/>
            <person name="Li J."/>
            <person name="Chen X."/>
            <person name="Luo L."/>
            <person name="Yu J."/>
            <person name="Kang L."/>
            <person name="Cui F."/>
        </authorList>
    </citation>
    <scope>NUCLEOTIDE SEQUENCE [LARGE SCALE GENOMIC DNA]</scope>
    <source>
        <strain evidence="2">Lst14</strain>
    </source>
</reference>
<proteinExistence type="predicted"/>
<sequence>MLANCERRVVHGGQKNRVLWHTKPIQFVEKVLKIHWMLPVEATEEILSYLSVRDLRACSAVSRDWHEICNSSLLWRTIAEDAHIRNWGIENQSLDKDQLIAVTSNYLNELYLGFGCQRTRVVCPL</sequence>
<evidence type="ECO:0000313" key="2">
    <source>
        <dbReference type="EMBL" id="RZF45544.1"/>
    </source>
</evidence>
<accession>A0A482XIP5</accession>
<feature type="domain" description="F-box" evidence="1">
    <location>
        <begin position="38"/>
        <end position="78"/>
    </location>
</feature>
<dbReference type="EMBL" id="QKKF02008850">
    <property type="protein sequence ID" value="RZF45544.1"/>
    <property type="molecule type" value="Genomic_DNA"/>
</dbReference>
<dbReference type="Pfam" id="PF12937">
    <property type="entry name" value="F-box-like"/>
    <property type="match status" value="1"/>
</dbReference>
<gene>
    <name evidence="2" type="ORF">LSTR_LSTR005746</name>
</gene>
<dbReference type="SMART" id="SM00256">
    <property type="entry name" value="FBOX"/>
    <property type="match status" value="1"/>
</dbReference>
<keyword evidence="3" id="KW-1185">Reference proteome</keyword>
<dbReference type="SUPFAM" id="SSF81383">
    <property type="entry name" value="F-box domain"/>
    <property type="match status" value="1"/>
</dbReference>
<dbReference type="InterPro" id="IPR036047">
    <property type="entry name" value="F-box-like_dom_sf"/>
</dbReference>
<comment type="caution">
    <text evidence="2">The sequence shown here is derived from an EMBL/GenBank/DDBJ whole genome shotgun (WGS) entry which is preliminary data.</text>
</comment>
<dbReference type="Proteomes" id="UP000291343">
    <property type="component" value="Unassembled WGS sequence"/>
</dbReference>
<dbReference type="InParanoid" id="A0A482XIP5"/>
<dbReference type="AlphaFoldDB" id="A0A482XIP5"/>
<protein>
    <recommendedName>
        <fullName evidence="1">F-box domain-containing protein</fullName>
    </recommendedName>
</protein>
<evidence type="ECO:0000259" key="1">
    <source>
        <dbReference type="PROSITE" id="PS50181"/>
    </source>
</evidence>
<name>A0A482XIP5_LAOST</name>
<dbReference type="CDD" id="cd09917">
    <property type="entry name" value="F-box_SF"/>
    <property type="match status" value="1"/>
</dbReference>